<dbReference type="Pfam" id="PF00650">
    <property type="entry name" value="CRAL_TRIO"/>
    <property type="match status" value="1"/>
</dbReference>
<reference evidence="2 3" key="1">
    <citation type="journal article" date="2023" name="Insect Mol. Biol.">
        <title>Genome sequencing provides insights into the evolution of gene families encoding plant cell wall-degrading enzymes in longhorned beetles.</title>
        <authorList>
            <person name="Shin N.R."/>
            <person name="Okamura Y."/>
            <person name="Kirsch R."/>
            <person name="Pauchet Y."/>
        </authorList>
    </citation>
    <scope>NUCLEOTIDE SEQUENCE [LARGE SCALE GENOMIC DNA]</scope>
    <source>
        <strain evidence="2">EAD_L_NR</strain>
    </source>
</reference>
<keyword evidence="3" id="KW-1185">Reference proteome</keyword>
<feature type="domain" description="CRAL-TRIO" evidence="1">
    <location>
        <begin position="69"/>
        <end position="216"/>
    </location>
</feature>
<evidence type="ECO:0000313" key="3">
    <source>
        <dbReference type="Proteomes" id="UP001159042"/>
    </source>
</evidence>
<dbReference type="SMART" id="SM00516">
    <property type="entry name" value="SEC14"/>
    <property type="match status" value="1"/>
</dbReference>
<proteinExistence type="predicted"/>
<sequence length="234" mass="27046">EKDLYVPVDDDAFLIKFLRPCRFQPELALKFIRRFYKFKVKHPTYGVNITPHSVRKVFDDQVFCFLPTRTVTGSRIMIINSGVKWNPKEVKLEDMFRAVMVAIEIAMLEPKTQLAGAHVIIDLTGLSLVHICQFSPQTAKLILDWVQDCAPVRLKGIHLINQPYIFNMLYQIFKPFMGEKLKKCLFFHGTNMKSLTEKISAESLPAYYGGTADIPDFPGSLFSDMLFYYQKDFE</sequence>
<feature type="non-terminal residue" evidence="2">
    <location>
        <position position="234"/>
    </location>
</feature>
<dbReference type="AlphaFoldDB" id="A0AAV8VBF9"/>
<evidence type="ECO:0000313" key="2">
    <source>
        <dbReference type="EMBL" id="KAJ8911533.1"/>
    </source>
</evidence>
<dbReference type="InterPro" id="IPR001251">
    <property type="entry name" value="CRAL-TRIO_dom"/>
</dbReference>
<dbReference type="Proteomes" id="UP001159042">
    <property type="component" value="Unassembled WGS sequence"/>
</dbReference>
<name>A0AAV8VBF9_9CUCU</name>
<dbReference type="PANTHER" id="PTHR10174:SF220">
    <property type="entry name" value="LD41874P"/>
    <property type="match status" value="1"/>
</dbReference>
<dbReference type="InterPro" id="IPR036273">
    <property type="entry name" value="CRAL/TRIO_N_dom_sf"/>
</dbReference>
<dbReference type="Gene3D" id="1.20.5.1200">
    <property type="entry name" value="Alpha-tocopherol transfer"/>
    <property type="match status" value="1"/>
</dbReference>
<dbReference type="EMBL" id="JANEYG010000182">
    <property type="protein sequence ID" value="KAJ8911533.1"/>
    <property type="molecule type" value="Genomic_DNA"/>
</dbReference>
<accession>A0AAV8VBF9</accession>
<dbReference type="PRINTS" id="PR00180">
    <property type="entry name" value="CRETINALDHBP"/>
</dbReference>
<dbReference type="Gene3D" id="1.10.8.20">
    <property type="entry name" value="N-terminal domain of phosphatidylinositol transfer protein sec14p"/>
    <property type="match status" value="1"/>
</dbReference>
<dbReference type="SUPFAM" id="SSF46938">
    <property type="entry name" value="CRAL/TRIO N-terminal domain"/>
    <property type="match status" value="1"/>
</dbReference>
<organism evidence="2 3">
    <name type="scientific">Exocentrus adspersus</name>
    <dbReference type="NCBI Taxonomy" id="1586481"/>
    <lineage>
        <taxon>Eukaryota</taxon>
        <taxon>Metazoa</taxon>
        <taxon>Ecdysozoa</taxon>
        <taxon>Arthropoda</taxon>
        <taxon>Hexapoda</taxon>
        <taxon>Insecta</taxon>
        <taxon>Pterygota</taxon>
        <taxon>Neoptera</taxon>
        <taxon>Endopterygota</taxon>
        <taxon>Coleoptera</taxon>
        <taxon>Polyphaga</taxon>
        <taxon>Cucujiformia</taxon>
        <taxon>Chrysomeloidea</taxon>
        <taxon>Cerambycidae</taxon>
        <taxon>Lamiinae</taxon>
        <taxon>Acanthocinini</taxon>
        <taxon>Exocentrus</taxon>
    </lineage>
</organism>
<evidence type="ECO:0000259" key="1">
    <source>
        <dbReference type="PROSITE" id="PS50191"/>
    </source>
</evidence>
<comment type="caution">
    <text evidence="2">The sequence shown here is derived from an EMBL/GenBank/DDBJ whole genome shotgun (WGS) entry which is preliminary data.</text>
</comment>
<dbReference type="PROSITE" id="PS50191">
    <property type="entry name" value="CRAL_TRIO"/>
    <property type="match status" value="1"/>
</dbReference>
<dbReference type="PANTHER" id="PTHR10174">
    <property type="entry name" value="ALPHA-TOCOPHEROL TRANSFER PROTEIN-RELATED"/>
    <property type="match status" value="1"/>
</dbReference>
<dbReference type="CDD" id="cd00170">
    <property type="entry name" value="SEC14"/>
    <property type="match status" value="1"/>
</dbReference>
<dbReference type="GO" id="GO:1902936">
    <property type="term" value="F:phosphatidylinositol bisphosphate binding"/>
    <property type="evidence" value="ECO:0007669"/>
    <property type="project" value="TreeGrafter"/>
</dbReference>
<dbReference type="InterPro" id="IPR036865">
    <property type="entry name" value="CRAL-TRIO_dom_sf"/>
</dbReference>
<feature type="non-terminal residue" evidence="2">
    <location>
        <position position="1"/>
    </location>
</feature>
<gene>
    <name evidence="2" type="ORF">NQ315_005903</name>
</gene>
<dbReference type="GO" id="GO:0016020">
    <property type="term" value="C:membrane"/>
    <property type="evidence" value="ECO:0007669"/>
    <property type="project" value="TreeGrafter"/>
</dbReference>
<protein>
    <recommendedName>
        <fullName evidence="1">CRAL-TRIO domain-containing protein</fullName>
    </recommendedName>
</protein>
<dbReference type="Gene3D" id="3.40.525.10">
    <property type="entry name" value="CRAL-TRIO lipid binding domain"/>
    <property type="match status" value="1"/>
</dbReference>
<dbReference type="SUPFAM" id="SSF52087">
    <property type="entry name" value="CRAL/TRIO domain"/>
    <property type="match status" value="1"/>
</dbReference>